<dbReference type="SUPFAM" id="SSF54975">
    <property type="entry name" value="Acylphosphatase/BLUF domain-like"/>
    <property type="match status" value="1"/>
</dbReference>
<dbReference type="PANTHER" id="PTHR47268:SF4">
    <property type="entry name" value="ACYLPHOSPHATASE"/>
    <property type="match status" value="1"/>
</dbReference>
<gene>
    <name evidence="8" type="ORF">AUJ66_00095</name>
</gene>
<dbReference type="PROSITE" id="PS00150">
    <property type="entry name" value="ACYLPHOSPHATASE_1"/>
    <property type="match status" value="1"/>
</dbReference>
<dbReference type="PANTHER" id="PTHR47268">
    <property type="entry name" value="ACYLPHOSPHATASE"/>
    <property type="match status" value="1"/>
</dbReference>
<dbReference type="Gene3D" id="3.30.70.100">
    <property type="match status" value="1"/>
</dbReference>
<reference evidence="8 9" key="1">
    <citation type="journal article" date="2016" name="Environ. Microbiol.">
        <title>Genomic resolution of a cold subsurface aquifer community provides metabolic insights for novel microbes adapted to high CO concentrations.</title>
        <authorList>
            <person name="Probst A.J."/>
            <person name="Castelle C.J."/>
            <person name="Singh A."/>
            <person name="Brown C.T."/>
            <person name="Anantharaman K."/>
            <person name="Sharon I."/>
            <person name="Hug L.A."/>
            <person name="Burstein D."/>
            <person name="Emerson J.B."/>
            <person name="Thomas B.C."/>
            <person name="Banfield J.F."/>
        </authorList>
    </citation>
    <scope>NUCLEOTIDE SEQUENCE [LARGE SCALE GENOMIC DNA]</scope>
    <source>
        <strain evidence="8">CG1_02_38_46</strain>
    </source>
</reference>
<comment type="catalytic activity">
    <reaction evidence="3 4 5">
        <text>an acyl phosphate + H2O = a carboxylate + phosphate + H(+)</text>
        <dbReference type="Rhea" id="RHEA:14965"/>
        <dbReference type="ChEBI" id="CHEBI:15377"/>
        <dbReference type="ChEBI" id="CHEBI:15378"/>
        <dbReference type="ChEBI" id="CHEBI:29067"/>
        <dbReference type="ChEBI" id="CHEBI:43474"/>
        <dbReference type="ChEBI" id="CHEBI:59918"/>
        <dbReference type="EC" id="3.6.1.7"/>
    </reaction>
</comment>
<comment type="caution">
    <text evidence="8">The sequence shown here is derived from an EMBL/GenBank/DDBJ whole genome shotgun (WGS) entry which is preliminary data.</text>
</comment>
<dbReference type="InterPro" id="IPR036046">
    <property type="entry name" value="Acylphosphatase-like_dom_sf"/>
</dbReference>
<dbReference type="STRING" id="1817893.AUJ66_00095"/>
<feature type="active site" evidence="4">
    <location>
        <position position="36"/>
    </location>
</feature>
<dbReference type="AlphaFoldDB" id="A0A1J4SJP3"/>
<feature type="active site" evidence="4">
    <location>
        <position position="18"/>
    </location>
</feature>
<dbReference type="InterPro" id="IPR020456">
    <property type="entry name" value="Acylphosphatase"/>
</dbReference>
<dbReference type="PROSITE" id="PS51160">
    <property type="entry name" value="ACYLPHOSPHATASE_3"/>
    <property type="match status" value="1"/>
</dbReference>
<keyword evidence="4 5" id="KW-0378">Hydrolase</keyword>
<accession>A0A1J4SJP3</accession>
<proteinExistence type="inferred from homology"/>
<feature type="domain" description="Acylphosphatase-like" evidence="7">
    <location>
        <begin position="3"/>
        <end position="90"/>
    </location>
</feature>
<evidence type="ECO:0000313" key="9">
    <source>
        <dbReference type="Proteomes" id="UP000182278"/>
    </source>
</evidence>
<dbReference type="Pfam" id="PF00708">
    <property type="entry name" value="Acylphosphatase"/>
    <property type="match status" value="1"/>
</dbReference>
<dbReference type="PRINTS" id="PR00112">
    <property type="entry name" value="ACYLPHPHTASE"/>
</dbReference>
<evidence type="ECO:0000256" key="5">
    <source>
        <dbReference type="RuleBase" id="RU000553"/>
    </source>
</evidence>
<dbReference type="PROSITE" id="PS00151">
    <property type="entry name" value="ACYLPHOSPHATASE_2"/>
    <property type="match status" value="1"/>
</dbReference>
<dbReference type="Proteomes" id="UP000182278">
    <property type="component" value="Unassembled WGS sequence"/>
</dbReference>
<evidence type="ECO:0000256" key="6">
    <source>
        <dbReference type="RuleBase" id="RU004168"/>
    </source>
</evidence>
<evidence type="ECO:0000313" key="8">
    <source>
        <dbReference type="EMBL" id="OIN98858.1"/>
    </source>
</evidence>
<evidence type="ECO:0000256" key="2">
    <source>
        <dbReference type="ARBA" id="ARBA00012150"/>
    </source>
</evidence>
<dbReference type="EMBL" id="MNUO01000002">
    <property type="protein sequence ID" value="OIN98858.1"/>
    <property type="molecule type" value="Genomic_DNA"/>
</dbReference>
<dbReference type="InterPro" id="IPR001792">
    <property type="entry name" value="Acylphosphatase-like_dom"/>
</dbReference>
<comment type="similarity">
    <text evidence="1 6">Belongs to the acylphosphatase family.</text>
</comment>
<dbReference type="InterPro" id="IPR017968">
    <property type="entry name" value="Acylphosphatase_CS"/>
</dbReference>
<sequence>MRRVHLYISGMVQGVCFRAETCDEAQKLGVKGWVRNLPDGKVESVAEGEDDAIEEFVKYCHKGPPGAYVRNVEISEEVFKGEFEDFNIRHGY</sequence>
<evidence type="ECO:0000256" key="3">
    <source>
        <dbReference type="ARBA" id="ARBA00047645"/>
    </source>
</evidence>
<evidence type="ECO:0000256" key="4">
    <source>
        <dbReference type="PROSITE-ProRule" id="PRU00520"/>
    </source>
</evidence>
<name>A0A1J4SJP3_9BACT</name>
<dbReference type="EC" id="3.6.1.7" evidence="2 4"/>
<protein>
    <recommendedName>
        <fullName evidence="2 4">Acylphosphatase</fullName>
        <ecNumber evidence="2 4">3.6.1.7</ecNumber>
    </recommendedName>
</protein>
<dbReference type="GO" id="GO:0003998">
    <property type="term" value="F:acylphosphatase activity"/>
    <property type="evidence" value="ECO:0007669"/>
    <property type="project" value="UniProtKB-EC"/>
</dbReference>
<evidence type="ECO:0000256" key="1">
    <source>
        <dbReference type="ARBA" id="ARBA00005614"/>
    </source>
</evidence>
<organism evidence="8 9">
    <name type="scientific">Candidatus Desantisbacteria bacterium CG1_02_38_46</name>
    <dbReference type="NCBI Taxonomy" id="1817893"/>
    <lineage>
        <taxon>Bacteria</taxon>
        <taxon>Candidatus Desantisiibacteriota</taxon>
    </lineage>
</organism>
<evidence type="ECO:0000259" key="7">
    <source>
        <dbReference type="PROSITE" id="PS51160"/>
    </source>
</evidence>